<dbReference type="PANTHER" id="PTHR31549">
    <property type="entry name" value="PROTEIN, PUTATIVE (DUF247)-RELATED-RELATED"/>
    <property type="match status" value="1"/>
</dbReference>
<feature type="region of interest" description="Disordered" evidence="1">
    <location>
        <begin position="1"/>
        <end position="27"/>
    </location>
</feature>
<gene>
    <name evidence="2" type="ORF">FPE_LOCUS26936</name>
</gene>
<proteinExistence type="predicted"/>
<reference evidence="2" key="1">
    <citation type="submission" date="2023-05" db="EMBL/GenBank/DDBJ databases">
        <authorList>
            <person name="Huff M."/>
        </authorList>
    </citation>
    <scope>NUCLEOTIDE SEQUENCE</scope>
</reference>
<evidence type="ECO:0000313" key="3">
    <source>
        <dbReference type="Proteomes" id="UP000834106"/>
    </source>
</evidence>
<sequence length="395" mass="44876">MTEVGSTRRSHDSSDSEDEQMSSSARFIVDVPPRRITEMMLGSACAVLPPPRIAPAVLPPRAVVHAEGPSGASPAVLRRSRISDISNDALLISVENYVEDERVKPQIQRIPSLLRDKESNKSCYDPLVVSIGPYHKKKSWIDSFEKLKIPIAQEFLHACEKKVSIEQIYEAVAREGNSALECYEEGSTNESFNKIMFLDACFVLHFMSSILETESNYSNGTAMKQKVNPLGPLLPWSSYFNFVCRDLFLLENQIPLQVLKVLMKFRFRNEREGTMLIPNFLDRIATIMPPQERTRTNAVKKVVQRMMGCRCSVQKKEESNINMDACHLLHLVREQLIGSSPKDKNNLVREQPIGSSPEDKNKKKWCNFRHCPYCGANIFCCFSALKPRTQDFLNQ</sequence>
<dbReference type="Proteomes" id="UP000834106">
    <property type="component" value="Chromosome 17"/>
</dbReference>
<keyword evidence="3" id="KW-1185">Reference proteome</keyword>
<evidence type="ECO:0000313" key="2">
    <source>
        <dbReference type="EMBL" id="CAI9779506.1"/>
    </source>
</evidence>
<dbReference type="PANTHER" id="PTHR31549:SF149">
    <property type="entry name" value="ISOPRENOID SYNTHASE DOMAIN-CONTAINING PROTEIN"/>
    <property type="match status" value="1"/>
</dbReference>
<dbReference type="EMBL" id="OU503052">
    <property type="protein sequence ID" value="CAI9779506.1"/>
    <property type="molecule type" value="Genomic_DNA"/>
</dbReference>
<dbReference type="Pfam" id="PF03140">
    <property type="entry name" value="DUF247"/>
    <property type="match status" value="1"/>
</dbReference>
<evidence type="ECO:0000256" key="1">
    <source>
        <dbReference type="SAM" id="MobiDB-lite"/>
    </source>
</evidence>
<dbReference type="AlphaFoldDB" id="A0AAD2A1H3"/>
<dbReference type="InterPro" id="IPR004158">
    <property type="entry name" value="DUF247_pln"/>
</dbReference>
<accession>A0AAD2A1H3</accession>
<organism evidence="2 3">
    <name type="scientific">Fraxinus pennsylvanica</name>
    <dbReference type="NCBI Taxonomy" id="56036"/>
    <lineage>
        <taxon>Eukaryota</taxon>
        <taxon>Viridiplantae</taxon>
        <taxon>Streptophyta</taxon>
        <taxon>Embryophyta</taxon>
        <taxon>Tracheophyta</taxon>
        <taxon>Spermatophyta</taxon>
        <taxon>Magnoliopsida</taxon>
        <taxon>eudicotyledons</taxon>
        <taxon>Gunneridae</taxon>
        <taxon>Pentapetalae</taxon>
        <taxon>asterids</taxon>
        <taxon>lamiids</taxon>
        <taxon>Lamiales</taxon>
        <taxon>Oleaceae</taxon>
        <taxon>Oleeae</taxon>
        <taxon>Fraxinus</taxon>
    </lineage>
</organism>
<name>A0AAD2A1H3_9LAMI</name>
<protein>
    <submittedName>
        <fullName evidence="2">Uncharacterized protein</fullName>
    </submittedName>
</protein>